<protein>
    <submittedName>
        <fullName evidence="2">Putative membrane protein</fullName>
    </submittedName>
    <submittedName>
        <fullName evidence="3">TIGR04086 family membrane protein</fullName>
    </submittedName>
</protein>
<evidence type="ECO:0000313" key="8">
    <source>
        <dbReference type="Proteomes" id="UP000285693"/>
    </source>
</evidence>
<dbReference type="Proteomes" id="UP000554488">
    <property type="component" value="Unassembled WGS sequence"/>
</dbReference>
<dbReference type="Proteomes" id="UP000285693">
    <property type="component" value="Unassembled WGS sequence"/>
</dbReference>
<dbReference type="RefSeq" id="WP_008369690.1">
    <property type="nucleotide sequence ID" value="NZ_CP070062.1"/>
</dbReference>
<evidence type="ECO:0000313" key="6">
    <source>
        <dbReference type="Proteomes" id="UP000095727"/>
    </source>
</evidence>
<evidence type="ECO:0000313" key="7">
    <source>
        <dbReference type="Proteomes" id="UP000260655"/>
    </source>
</evidence>
<feature type="transmembrane region" description="Helical" evidence="1">
    <location>
        <begin position="77"/>
        <end position="96"/>
    </location>
</feature>
<evidence type="ECO:0000313" key="2">
    <source>
        <dbReference type="EMBL" id="CUM94908.1"/>
    </source>
</evidence>
<feature type="transmembrane region" description="Helical" evidence="1">
    <location>
        <begin position="45"/>
        <end position="65"/>
    </location>
</feature>
<dbReference type="EMBL" id="QRXY01000001">
    <property type="protein sequence ID" value="RGU47803.1"/>
    <property type="molecule type" value="Genomic_DNA"/>
</dbReference>
<reference evidence="7 8" key="2">
    <citation type="submission" date="2018-08" db="EMBL/GenBank/DDBJ databases">
        <title>A genome reference for cultivated species of the human gut microbiota.</title>
        <authorList>
            <person name="Zou Y."/>
            <person name="Xue W."/>
            <person name="Luo G."/>
        </authorList>
    </citation>
    <scope>NUCLEOTIDE SEQUENCE [LARGE SCALE GENOMIC DNA]</scope>
    <source>
        <strain evidence="5 8">AF16-31</strain>
        <strain evidence="4 7">TM07-19</strain>
    </source>
</reference>
<name>A0A173T0S4_9FIRM</name>
<reference evidence="2 6" key="1">
    <citation type="submission" date="2015-09" db="EMBL/GenBank/DDBJ databases">
        <authorList>
            <consortium name="Pathogen Informatics"/>
        </authorList>
    </citation>
    <scope>NUCLEOTIDE SEQUENCE [LARGE SCALE GENOMIC DNA]</scope>
    <source>
        <strain evidence="2 6">2789STDY5834962</strain>
    </source>
</reference>
<feature type="transmembrane region" description="Helical" evidence="1">
    <location>
        <begin position="20"/>
        <end position="39"/>
    </location>
</feature>
<dbReference type="AlphaFoldDB" id="A0A173T0S4"/>
<keyword evidence="1" id="KW-0812">Transmembrane</keyword>
<evidence type="ECO:0000256" key="1">
    <source>
        <dbReference type="SAM" id="Phobius"/>
    </source>
</evidence>
<keyword evidence="1" id="KW-1133">Transmembrane helix</keyword>
<keyword evidence="1" id="KW-0472">Membrane</keyword>
<dbReference type="EMBL" id="CYXR01000011">
    <property type="protein sequence ID" value="CUM94908.1"/>
    <property type="molecule type" value="Genomic_DNA"/>
</dbReference>
<evidence type="ECO:0000313" key="3">
    <source>
        <dbReference type="EMBL" id="NUN85327.1"/>
    </source>
</evidence>
<gene>
    <name evidence="5" type="ORF">DWW65_01515</name>
    <name evidence="4" type="ORF">DXD67_02225</name>
    <name evidence="2" type="ORF">ERS852574_01747</name>
    <name evidence="3" type="ORF">HUU93_01685</name>
</gene>
<organism evidence="2 6">
    <name type="scientific">Coprococcus comes</name>
    <dbReference type="NCBI Taxonomy" id="410072"/>
    <lineage>
        <taxon>Bacteria</taxon>
        <taxon>Bacillati</taxon>
        <taxon>Bacillota</taxon>
        <taxon>Clostridia</taxon>
        <taxon>Lachnospirales</taxon>
        <taxon>Lachnospiraceae</taxon>
        <taxon>Coprococcus</taxon>
    </lineage>
</organism>
<reference evidence="3 9" key="3">
    <citation type="submission" date="2020-04" db="EMBL/GenBank/DDBJ databases">
        <authorList>
            <person name="Pieper L."/>
        </authorList>
    </citation>
    <scope>NUCLEOTIDE SEQUENCE [LARGE SCALE GENOMIC DNA]</scope>
    <source>
        <strain evidence="3 9">F22</strain>
    </source>
</reference>
<dbReference type="NCBIfam" id="TIGR04086">
    <property type="entry name" value="TIGR04086_membr"/>
    <property type="match status" value="1"/>
</dbReference>
<evidence type="ECO:0000313" key="4">
    <source>
        <dbReference type="EMBL" id="RGJ26599.1"/>
    </source>
</evidence>
<sequence length="123" mass="13555">MEKKLFGNICFTRLVKALMLSYFLTMLMLLGLSFGLYKFDLSEKTVRIGILAVYIISTFAGGFAMGKMGKTRKFLRGFMLGMLYFLLLLAISAGIYRSVQGGMQMMIAWILCGAGGMLGGMVS</sequence>
<dbReference type="Proteomes" id="UP000260655">
    <property type="component" value="Unassembled WGS sequence"/>
</dbReference>
<evidence type="ECO:0000313" key="9">
    <source>
        <dbReference type="Proteomes" id="UP000554488"/>
    </source>
</evidence>
<accession>A0A173T0S4</accession>
<dbReference type="InterPro" id="IPR023804">
    <property type="entry name" value="DUF3792_TM"/>
</dbReference>
<dbReference type="EMBL" id="JABWDC010000004">
    <property type="protein sequence ID" value="NUN85327.1"/>
    <property type="molecule type" value="Genomic_DNA"/>
</dbReference>
<dbReference type="GeneID" id="92824264"/>
<dbReference type="EMBL" id="QSOV01000001">
    <property type="protein sequence ID" value="RGJ26599.1"/>
    <property type="molecule type" value="Genomic_DNA"/>
</dbReference>
<dbReference type="Pfam" id="PF12670">
    <property type="entry name" value="DUF3792"/>
    <property type="match status" value="1"/>
</dbReference>
<proteinExistence type="predicted"/>
<evidence type="ECO:0000313" key="5">
    <source>
        <dbReference type="EMBL" id="RGU47803.1"/>
    </source>
</evidence>
<feature type="transmembrane region" description="Helical" evidence="1">
    <location>
        <begin position="102"/>
        <end position="122"/>
    </location>
</feature>
<dbReference type="Proteomes" id="UP000095727">
    <property type="component" value="Unassembled WGS sequence"/>
</dbReference>
<reference evidence="3 9" key="4">
    <citation type="submission" date="2020-07" db="EMBL/GenBank/DDBJ databases">
        <title>Bacterial metabolism rescues the inhibition of intestinal drug absorption by food and drug additives.</title>
        <authorList>
            <person name="Zou L."/>
            <person name="Spanogiannopoulos P."/>
            <person name="Chien H.-C."/>
            <person name="Pieper L.M."/>
            <person name="Cai W."/>
            <person name="Khuri N."/>
            <person name="Pottel J."/>
            <person name="Vora B."/>
            <person name="Ni Z."/>
            <person name="Tsakalozou E."/>
            <person name="Zhang W."/>
            <person name="Shoichet B.K."/>
            <person name="Giacomini K.M."/>
            <person name="Turnbaugh P.J."/>
        </authorList>
    </citation>
    <scope>NUCLEOTIDE SEQUENCE [LARGE SCALE GENOMIC DNA]</scope>
    <source>
        <strain evidence="3 9">F22</strain>
    </source>
</reference>